<dbReference type="EMBL" id="JASJQH010011908">
    <property type="protein sequence ID" value="KAK9663672.1"/>
    <property type="molecule type" value="Genomic_DNA"/>
</dbReference>
<sequence length="65" mass="7313">LITKEEAKKISSQLHILTHAEQISLVWSKALEIAQIQLEKWVNIAKSLLKCGLHYESSGNVEQVS</sequence>
<protein>
    <submittedName>
        <fullName evidence="1">Uncharacterized protein</fullName>
    </submittedName>
</protein>
<reference evidence="1 2" key="1">
    <citation type="submission" date="2023-04" db="EMBL/GenBank/DDBJ databases">
        <title>Genome of Basidiobolus ranarum AG-B5.</title>
        <authorList>
            <person name="Stajich J.E."/>
            <person name="Carter-House D."/>
            <person name="Gryganskyi A."/>
        </authorList>
    </citation>
    <scope>NUCLEOTIDE SEQUENCE [LARGE SCALE GENOMIC DNA]</scope>
    <source>
        <strain evidence="1 2">AG-B5</strain>
    </source>
</reference>
<name>A0ABR2VJG6_9FUNG</name>
<feature type="non-terminal residue" evidence="1">
    <location>
        <position position="1"/>
    </location>
</feature>
<comment type="caution">
    <text evidence="1">The sequence shown here is derived from an EMBL/GenBank/DDBJ whole genome shotgun (WGS) entry which is preliminary data.</text>
</comment>
<dbReference type="Proteomes" id="UP001479436">
    <property type="component" value="Unassembled WGS sequence"/>
</dbReference>
<keyword evidence="2" id="KW-1185">Reference proteome</keyword>
<proteinExistence type="predicted"/>
<gene>
    <name evidence="1" type="ORF">K7432_018097</name>
</gene>
<organism evidence="1 2">
    <name type="scientific">Basidiobolus ranarum</name>
    <dbReference type="NCBI Taxonomy" id="34480"/>
    <lineage>
        <taxon>Eukaryota</taxon>
        <taxon>Fungi</taxon>
        <taxon>Fungi incertae sedis</taxon>
        <taxon>Zoopagomycota</taxon>
        <taxon>Entomophthoromycotina</taxon>
        <taxon>Basidiobolomycetes</taxon>
        <taxon>Basidiobolales</taxon>
        <taxon>Basidiobolaceae</taxon>
        <taxon>Basidiobolus</taxon>
    </lineage>
</organism>
<evidence type="ECO:0000313" key="2">
    <source>
        <dbReference type="Proteomes" id="UP001479436"/>
    </source>
</evidence>
<feature type="non-terminal residue" evidence="1">
    <location>
        <position position="65"/>
    </location>
</feature>
<accession>A0ABR2VJG6</accession>
<evidence type="ECO:0000313" key="1">
    <source>
        <dbReference type="EMBL" id="KAK9663672.1"/>
    </source>
</evidence>